<dbReference type="OrthoDB" id="106945at2759"/>
<dbReference type="InterPro" id="IPR036388">
    <property type="entry name" value="WH-like_DNA-bd_sf"/>
</dbReference>
<proteinExistence type="predicted"/>
<dbReference type="SUPFAM" id="SSF46689">
    <property type="entry name" value="Homeodomain-like"/>
    <property type="match status" value="2"/>
</dbReference>
<dbReference type="Pfam" id="PF11427">
    <property type="entry name" value="HTH_Tnp_Tc3_1"/>
    <property type="match status" value="1"/>
</dbReference>
<dbReference type="Gene3D" id="1.10.10.60">
    <property type="entry name" value="Homeodomain-like"/>
    <property type="match status" value="1"/>
</dbReference>
<keyword evidence="2" id="KW-0472">Membrane</keyword>
<feature type="domain" description="Tc3 transposase DNA binding" evidence="3">
    <location>
        <begin position="22"/>
        <end position="69"/>
    </location>
</feature>
<dbReference type="Gene3D" id="1.10.10.10">
    <property type="entry name" value="Winged helix-like DNA-binding domain superfamily/Winged helix DNA-binding domain"/>
    <property type="match status" value="1"/>
</dbReference>
<dbReference type="InterPro" id="IPR009057">
    <property type="entry name" value="Homeodomain-like_sf"/>
</dbReference>
<dbReference type="InterPro" id="IPR036397">
    <property type="entry name" value="RNaseH_sf"/>
</dbReference>
<evidence type="ECO:0000259" key="4">
    <source>
        <dbReference type="Pfam" id="PF13358"/>
    </source>
</evidence>
<evidence type="ECO:0000313" key="7">
    <source>
        <dbReference type="Proteomes" id="UP000230233"/>
    </source>
</evidence>
<dbReference type="Gene3D" id="3.30.420.10">
    <property type="entry name" value="Ribonuclease H-like superfamily/Ribonuclease H"/>
    <property type="match status" value="1"/>
</dbReference>
<dbReference type="AlphaFoldDB" id="A0A2G5VAV2"/>
<keyword evidence="2" id="KW-1133">Transmembrane helix</keyword>
<gene>
    <name evidence="6" type="primary">Cnig_chr_II.g7677</name>
    <name evidence="6" type="ORF">B9Z55_007677</name>
</gene>
<protein>
    <recommendedName>
        <fullName evidence="8">Tc3 transposase DNA binding domain-containing protein</fullName>
    </recommendedName>
</protein>
<dbReference type="Pfam" id="PF21517">
    <property type="entry name" value="HTH_Tnp_Tc3_2_like"/>
    <property type="match status" value="1"/>
</dbReference>
<dbReference type="GO" id="GO:0003677">
    <property type="term" value="F:DNA binding"/>
    <property type="evidence" value="ECO:0007669"/>
    <property type="project" value="InterPro"/>
</dbReference>
<dbReference type="Proteomes" id="UP000230233">
    <property type="component" value="Chromosome II"/>
</dbReference>
<evidence type="ECO:0000259" key="5">
    <source>
        <dbReference type="Pfam" id="PF21517"/>
    </source>
</evidence>
<feature type="domain" description="Tc1-like transposase DDE" evidence="4">
    <location>
        <begin position="173"/>
        <end position="284"/>
    </location>
</feature>
<dbReference type="InterPro" id="IPR025898">
    <property type="entry name" value="Tc3_transposase_DNA-bd_dom"/>
</dbReference>
<keyword evidence="2" id="KW-0812">Transmembrane</keyword>
<evidence type="ECO:0000256" key="2">
    <source>
        <dbReference type="SAM" id="Phobius"/>
    </source>
</evidence>
<reference evidence="7" key="1">
    <citation type="submission" date="2017-10" db="EMBL/GenBank/DDBJ databases">
        <title>Rapid genome shrinkage in a self-fertile nematode reveals novel sperm competition proteins.</title>
        <authorList>
            <person name="Yin D."/>
            <person name="Schwarz E.M."/>
            <person name="Thomas C.G."/>
            <person name="Felde R.L."/>
            <person name="Korf I.F."/>
            <person name="Cutter A.D."/>
            <person name="Schartner C.M."/>
            <person name="Ralston E.J."/>
            <person name="Meyer B.J."/>
            <person name="Haag E.S."/>
        </authorList>
    </citation>
    <scope>NUCLEOTIDE SEQUENCE [LARGE SCALE GENOMIC DNA]</scope>
    <source>
        <strain evidence="7">JU1422</strain>
    </source>
</reference>
<dbReference type="InterPro" id="IPR038717">
    <property type="entry name" value="Tc1-like_DDE_dom"/>
</dbReference>
<feature type="transmembrane region" description="Helical" evidence="2">
    <location>
        <begin position="12"/>
        <end position="28"/>
    </location>
</feature>
<dbReference type="InterPro" id="IPR048703">
    <property type="entry name" value="Tnp_Tc3-like_HTH"/>
</dbReference>
<dbReference type="InterPro" id="IPR052338">
    <property type="entry name" value="Transposase_5"/>
</dbReference>
<evidence type="ECO:0000256" key="1">
    <source>
        <dbReference type="ARBA" id="ARBA00004123"/>
    </source>
</evidence>
<dbReference type="Pfam" id="PF13358">
    <property type="entry name" value="DDE_3"/>
    <property type="match status" value="1"/>
</dbReference>
<dbReference type="PANTHER" id="PTHR23022:SF129">
    <property type="entry name" value="TRANSPOSABLE ELEMENT TC3 TRANSPOSASE"/>
    <property type="match status" value="1"/>
</dbReference>
<organism evidence="6 7">
    <name type="scientific">Caenorhabditis nigoni</name>
    <dbReference type="NCBI Taxonomy" id="1611254"/>
    <lineage>
        <taxon>Eukaryota</taxon>
        <taxon>Metazoa</taxon>
        <taxon>Ecdysozoa</taxon>
        <taxon>Nematoda</taxon>
        <taxon>Chromadorea</taxon>
        <taxon>Rhabditida</taxon>
        <taxon>Rhabditina</taxon>
        <taxon>Rhabditomorpha</taxon>
        <taxon>Rhabditoidea</taxon>
        <taxon>Rhabditidae</taxon>
        <taxon>Peloderinae</taxon>
        <taxon>Caenorhabditis</taxon>
    </lineage>
</organism>
<name>A0A2G5VAV2_9PELO</name>
<evidence type="ECO:0000313" key="6">
    <source>
        <dbReference type="EMBL" id="PIC48847.1"/>
    </source>
</evidence>
<dbReference type="EMBL" id="PDUG01000002">
    <property type="protein sequence ID" value="PIC48847.1"/>
    <property type="molecule type" value="Genomic_DNA"/>
</dbReference>
<dbReference type="PANTHER" id="PTHR23022">
    <property type="entry name" value="TRANSPOSABLE ELEMENT-RELATED"/>
    <property type="match status" value="1"/>
</dbReference>
<evidence type="ECO:0008006" key="8">
    <source>
        <dbReference type="Google" id="ProtNLM"/>
    </source>
</evidence>
<comment type="caution">
    <text evidence="6">The sequence shown here is derived from an EMBL/GenBank/DDBJ whole genome shotgun (WGS) entry which is preliminary data.</text>
</comment>
<comment type="subcellular location">
    <subcellularLocation>
        <location evidence="1">Nucleus</location>
    </subcellularLocation>
</comment>
<feature type="domain" description="Transposable element Tc3 transposase-like DNA-binding HTH" evidence="5">
    <location>
        <begin position="82"/>
        <end position="121"/>
    </location>
</feature>
<sequence>MKAENSLNLSPILSFFFPIACGTFLSVAEKAQIDLLRQLGYSILGMSKLIERSRNVIRRYLDDPLNYGSKSRHGRPRKMKPRDDRSVVRAVGNTMKSANDLIRSLNLQVSKSTVLRSVKRSGVIVRQKMKKAPCLTDAHKKARLEFVKNNLATDWKKVLLHFIVPVEKPCLFQIVFSDEKKFNLDGPDGNCFYWRDLRQDPRIFSRRNFGGGSVMLWGAFCHNKKLELKFTSSRMDSSEYQNVLQSSLVPFFRNRRQSHLFQQDNASVHRSVSTSAWLASKRIKTLDLQI</sequence>
<evidence type="ECO:0000259" key="3">
    <source>
        <dbReference type="Pfam" id="PF11427"/>
    </source>
</evidence>
<keyword evidence="7" id="KW-1185">Reference proteome</keyword>
<dbReference type="GO" id="GO:0005634">
    <property type="term" value="C:nucleus"/>
    <property type="evidence" value="ECO:0007669"/>
    <property type="project" value="UniProtKB-SubCell"/>
</dbReference>
<dbReference type="STRING" id="1611254.A0A2G5VAV2"/>
<accession>A0A2G5VAV2</accession>